<feature type="domain" description="Exonuclease VII large subunit C-terminal" evidence="6">
    <location>
        <begin position="140"/>
        <end position="454"/>
    </location>
</feature>
<gene>
    <name evidence="8" type="ORF">FHG85_09960</name>
</gene>
<reference evidence="8 9" key="1">
    <citation type="submission" date="2019-07" db="EMBL/GenBank/DDBJ databases">
        <title>Thalassofilum flectens gen. nov., sp. nov., a novel moderate thermophilic anaerobe from a shallow sea hot spring in Kunashir Island (Russia), representing a new family in the order Bacteroidales, and proposal of Thalassofilacea fam. nov.</title>
        <authorList>
            <person name="Kochetkova T.V."/>
            <person name="Podosokorskaya O.A."/>
            <person name="Novikov A."/>
            <person name="Elcheninov A.G."/>
            <person name="Toshchakov S.V."/>
            <person name="Kublanov I.V."/>
        </authorList>
    </citation>
    <scope>NUCLEOTIDE SEQUENCE [LARGE SCALE GENOMIC DNA]</scope>
    <source>
        <strain evidence="8 9">38-H</strain>
    </source>
</reference>
<dbReference type="InterPro" id="IPR020579">
    <property type="entry name" value="Exonuc_VII_lsu_C"/>
</dbReference>
<comment type="subcellular location">
    <subcellularLocation>
        <location evidence="5">Cytoplasm</location>
    </subcellularLocation>
</comment>
<evidence type="ECO:0000313" key="8">
    <source>
        <dbReference type="EMBL" id="QKG80580.1"/>
    </source>
</evidence>
<dbReference type="GO" id="GO:0009318">
    <property type="term" value="C:exodeoxyribonuclease VII complex"/>
    <property type="evidence" value="ECO:0007669"/>
    <property type="project" value="UniProtKB-UniRule"/>
</dbReference>
<dbReference type="RefSeq" id="WP_173075441.1">
    <property type="nucleotide sequence ID" value="NZ_CP041345.1"/>
</dbReference>
<dbReference type="Proteomes" id="UP000500961">
    <property type="component" value="Chromosome"/>
</dbReference>
<evidence type="ECO:0000256" key="4">
    <source>
        <dbReference type="ARBA" id="ARBA00022839"/>
    </source>
</evidence>
<feature type="domain" description="OB-fold nucleic acid binding" evidence="7">
    <location>
        <begin position="8"/>
        <end position="116"/>
    </location>
</feature>
<keyword evidence="9" id="KW-1185">Reference proteome</keyword>
<evidence type="ECO:0000313" key="9">
    <source>
        <dbReference type="Proteomes" id="UP000500961"/>
    </source>
</evidence>
<dbReference type="AlphaFoldDB" id="A0A7D4BC59"/>
<name>A0A7D4BC59_9BACT</name>
<dbReference type="EMBL" id="CP041345">
    <property type="protein sequence ID" value="QKG80580.1"/>
    <property type="molecule type" value="Genomic_DNA"/>
</dbReference>
<evidence type="ECO:0000256" key="1">
    <source>
        <dbReference type="ARBA" id="ARBA00022490"/>
    </source>
</evidence>
<keyword evidence="4 5" id="KW-0269">Exonuclease</keyword>
<dbReference type="GO" id="GO:0008855">
    <property type="term" value="F:exodeoxyribonuclease VII activity"/>
    <property type="evidence" value="ECO:0007669"/>
    <property type="project" value="UniProtKB-UniRule"/>
</dbReference>
<protein>
    <recommendedName>
        <fullName evidence="5">Exodeoxyribonuclease 7 large subunit</fullName>
        <ecNumber evidence="5">3.1.11.6</ecNumber>
    </recommendedName>
</protein>
<dbReference type="GO" id="GO:0005737">
    <property type="term" value="C:cytoplasm"/>
    <property type="evidence" value="ECO:0007669"/>
    <property type="project" value="UniProtKB-SubCell"/>
</dbReference>
<evidence type="ECO:0000259" key="7">
    <source>
        <dbReference type="Pfam" id="PF13742"/>
    </source>
</evidence>
<organism evidence="8 9">
    <name type="scientific">Tenuifilum thalassicum</name>
    <dbReference type="NCBI Taxonomy" id="2590900"/>
    <lineage>
        <taxon>Bacteria</taxon>
        <taxon>Pseudomonadati</taxon>
        <taxon>Bacteroidota</taxon>
        <taxon>Bacteroidia</taxon>
        <taxon>Bacteroidales</taxon>
        <taxon>Tenuifilaceae</taxon>
        <taxon>Tenuifilum</taxon>
    </lineage>
</organism>
<evidence type="ECO:0000256" key="5">
    <source>
        <dbReference type="RuleBase" id="RU004355"/>
    </source>
</evidence>
<dbReference type="Pfam" id="PF02601">
    <property type="entry name" value="Exonuc_VII_L"/>
    <property type="match status" value="1"/>
</dbReference>
<dbReference type="InterPro" id="IPR003753">
    <property type="entry name" value="Exonuc_VII_L"/>
</dbReference>
<evidence type="ECO:0000259" key="6">
    <source>
        <dbReference type="Pfam" id="PF02601"/>
    </source>
</evidence>
<dbReference type="Pfam" id="PF13742">
    <property type="entry name" value="tRNA_anti_2"/>
    <property type="match status" value="1"/>
</dbReference>
<keyword evidence="3 5" id="KW-0378">Hydrolase</keyword>
<keyword evidence="2 5" id="KW-0540">Nuclease</keyword>
<dbReference type="PANTHER" id="PTHR30008">
    <property type="entry name" value="EXODEOXYRIBONUCLEASE 7 LARGE SUBUNIT"/>
    <property type="match status" value="1"/>
</dbReference>
<dbReference type="CDD" id="cd04489">
    <property type="entry name" value="ExoVII_LU_OBF"/>
    <property type="match status" value="1"/>
</dbReference>
<dbReference type="PANTHER" id="PTHR30008:SF0">
    <property type="entry name" value="EXODEOXYRIBONUCLEASE 7 LARGE SUBUNIT"/>
    <property type="match status" value="1"/>
</dbReference>
<comment type="catalytic activity">
    <reaction evidence="5">
        <text>Exonucleolytic cleavage in either 5'- to 3'- or 3'- to 5'-direction to yield nucleoside 5'-phosphates.</text>
        <dbReference type="EC" id="3.1.11.6"/>
    </reaction>
</comment>
<dbReference type="InterPro" id="IPR025824">
    <property type="entry name" value="OB-fold_nuc-bd_dom"/>
</dbReference>
<keyword evidence="1" id="KW-0963">Cytoplasm</keyword>
<comment type="similarity">
    <text evidence="5">Belongs to the XseA family.</text>
</comment>
<sequence>MEQTKQTYSLLELNNLVKERLKENFPSPYWVIGEISEIKEHNSGHCYLELIQKDENSNSIVARARATIWAYTYRMLKPYFESATGIKLTSSLKVMVLAQVTFHESFGYSLNITDIEPTYTIGDLELKKRETINKLIADGVFDMNRELSLNILPNRIAIISSSQAAGYQDFIDQLENNKENFKFDVTLFEATMQGEQAVRSIIDALTRINDRIDEFDAVAILRGGGATVDLSCFDNYELASHIAQFPLPIITGIGHEKDKSIADMVAYQAVKTPTALAEYLIDAIAEAESIYLNLKERLQDVASETLEKESSRLIQITTHLNNFCQLKLKKEEHAIISLSEQLFSSTKIAVFKSKSLISRLNESLNGLARHVINNRYQHIEALNKNISKTFLAKIHKDKQKLDFLNRMIATLDPINTLKKGFTITKINGNIVKSSKSIKTNDIITTIFHDGEVKSKV</sequence>
<dbReference type="KEGG" id="ttz:FHG85_09960"/>
<dbReference type="EC" id="3.1.11.6" evidence="5"/>
<dbReference type="GO" id="GO:0003676">
    <property type="term" value="F:nucleic acid binding"/>
    <property type="evidence" value="ECO:0007669"/>
    <property type="project" value="InterPro"/>
</dbReference>
<accession>A0A7D4BC59</accession>
<evidence type="ECO:0000256" key="2">
    <source>
        <dbReference type="ARBA" id="ARBA00022722"/>
    </source>
</evidence>
<evidence type="ECO:0000256" key="3">
    <source>
        <dbReference type="ARBA" id="ARBA00022801"/>
    </source>
</evidence>
<dbReference type="NCBIfam" id="TIGR00237">
    <property type="entry name" value="xseA"/>
    <property type="match status" value="1"/>
</dbReference>
<dbReference type="GO" id="GO:0006308">
    <property type="term" value="P:DNA catabolic process"/>
    <property type="evidence" value="ECO:0007669"/>
    <property type="project" value="UniProtKB-UniRule"/>
</dbReference>
<proteinExistence type="inferred from homology"/>